<feature type="region of interest" description="Disordered" evidence="1">
    <location>
        <begin position="371"/>
        <end position="414"/>
    </location>
</feature>
<dbReference type="RefSeq" id="WP_272101017.1">
    <property type="nucleotide sequence ID" value="NZ_JAQNDK010000004.1"/>
</dbReference>
<dbReference type="EMBL" id="JAQNDK010000004">
    <property type="protein sequence ID" value="MDC0682865.1"/>
    <property type="molecule type" value="Genomic_DNA"/>
</dbReference>
<keyword evidence="3" id="KW-1185">Reference proteome</keyword>
<evidence type="ECO:0008006" key="4">
    <source>
        <dbReference type="Google" id="ProtNLM"/>
    </source>
</evidence>
<feature type="compositionally biased region" description="Gly residues" evidence="1">
    <location>
        <begin position="378"/>
        <end position="408"/>
    </location>
</feature>
<proteinExistence type="predicted"/>
<feature type="region of interest" description="Disordered" evidence="1">
    <location>
        <begin position="150"/>
        <end position="214"/>
    </location>
</feature>
<accession>A0ABT5C901</accession>
<feature type="compositionally biased region" description="Gly residues" evidence="1">
    <location>
        <begin position="320"/>
        <end position="341"/>
    </location>
</feature>
<evidence type="ECO:0000313" key="3">
    <source>
        <dbReference type="Proteomes" id="UP001217485"/>
    </source>
</evidence>
<protein>
    <recommendedName>
        <fullName evidence="4">Secreted protein</fullName>
    </recommendedName>
</protein>
<evidence type="ECO:0000313" key="2">
    <source>
        <dbReference type="EMBL" id="MDC0682865.1"/>
    </source>
</evidence>
<reference evidence="2 3" key="1">
    <citation type="submission" date="2023-01" db="EMBL/GenBank/DDBJ databases">
        <title>Minimal conservation of predation-associated metabolite biosynthetic gene clusters underscores biosynthetic potential of Myxococcota including descriptions for ten novel species: Archangium lansinium sp. nov., Myxococcus landrumus sp. nov., Nannocystis bai.</title>
        <authorList>
            <person name="Ahearne A."/>
            <person name="Stevens C."/>
            <person name="Dowd S."/>
        </authorList>
    </citation>
    <scope>NUCLEOTIDE SEQUENCE [LARGE SCALE GENOMIC DNA]</scope>
    <source>
        <strain evidence="2 3">WIWO2</strain>
    </source>
</reference>
<comment type="caution">
    <text evidence="2">The sequence shown here is derived from an EMBL/GenBank/DDBJ whole genome shotgun (WGS) entry which is preliminary data.</text>
</comment>
<evidence type="ECO:0000256" key="1">
    <source>
        <dbReference type="SAM" id="MobiDB-lite"/>
    </source>
</evidence>
<gene>
    <name evidence="2" type="ORF">POL72_34380</name>
</gene>
<feature type="region of interest" description="Disordered" evidence="1">
    <location>
        <begin position="320"/>
        <end position="359"/>
    </location>
</feature>
<name>A0ABT5C901_9BACT</name>
<organism evidence="2 3">
    <name type="scientific">Sorangium atrum</name>
    <dbReference type="NCBI Taxonomy" id="2995308"/>
    <lineage>
        <taxon>Bacteria</taxon>
        <taxon>Pseudomonadati</taxon>
        <taxon>Myxococcota</taxon>
        <taxon>Polyangia</taxon>
        <taxon>Polyangiales</taxon>
        <taxon>Polyangiaceae</taxon>
        <taxon>Sorangium</taxon>
    </lineage>
</organism>
<dbReference type="Proteomes" id="UP001217485">
    <property type="component" value="Unassembled WGS sequence"/>
</dbReference>
<sequence length="414" mass="40449">MSVPDVKLVLGTAMLLVPSITCVNPREAPEVPERADSGARAGVGEARQALCFGQTITNVLVLPETFHWEDAGHLLRVAEGFGPRTLSVSVSASVTPAVRVLSTVTPRQPQAATRTGTTGSRALNNFWPFPALSEDEPVGFFQPFPGVPGGIPGGDDDTLGPQPSTGMSGSGGAWSYQPAPGMPGGGTWGPQPSSSATSGGDMSSGAQPGPLDDCVPSDEQITKAVGFDVSATVALDATSVLFVPTAALARVSAYPVYQQYTWDIVSTTGWNWETRAAETVVVGSGIAYRPIGIYFDTDLIYDLAAIGGGLIDPGPYVDPGGNGGAGNGSTPGDDGGGGGANGSPVASGSTGAAGAVGSGVASGSTGANGNTGADGNSGATGSGAGDSAGGGGAGGGAGGNDGAGGAGGPWIIDP</sequence>
<feature type="compositionally biased region" description="Low complexity" evidence="1">
    <location>
        <begin position="342"/>
        <end position="359"/>
    </location>
</feature>
<feature type="compositionally biased region" description="Low complexity" evidence="1">
    <location>
        <begin position="193"/>
        <end position="205"/>
    </location>
</feature>